<proteinExistence type="inferred from homology"/>
<feature type="transmembrane region" description="Helical" evidence="6">
    <location>
        <begin position="69"/>
        <end position="86"/>
    </location>
</feature>
<dbReference type="PANTHER" id="PTHR12608">
    <property type="entry name" value="TRANSMEMBRANE PROTEIN HTP-1 RELATED"/>
    <property type="match status" value="1"/>
</dbReference>
<feature type="transmembrane region" description="Helical" evidence="6">
    <location>
        <begin position="98"/>
        <end position="119"/>
    </location>
</feature>
<reference evidence="7 8" key="1">
    <citation type="submission" date="2020-08" db="EMBL/GenBank/DDBJ databases">
        <title>Genomic Encyclopedia of Type Strains, Phase IV (KMG-IV): sequencing the most valuable type-strain genomes for metagenomic binning, comparative biology and taxonomic classification.</title>
        <authorList>
            <person name="Goeker M."/>
        </authorList>
    </citation>
    <scope>NUCLEOTIDE SEQUENCE [LARGE SCALE GENOMIC DNA]</scope>
    <source>
        <strain evidence="7 8">DSM 26736</strain>
    </source>
</reference>
<comment type="similarity">
    <text evidence="2 6">Belongs to the GDT1 family.</text>
</comment>
<comment type="caution">
    <text evidence="7">The sequence shown here is derived from an EMBL/GenBank/DDBJ whole genome shotgun (WGS) entry which is preliminary data.</text>
</comment>
<sequence length="187" mass="19405">MEALVPAFLLALLSQVGDRPPLLAAILSDRYRHPATIIVAAALAHAAGNAIAAAVGAGLAPTLTPEAKSLLLAVALIFGGLTGLWTPKLPSRLHRWRLGAFATAAFGLFILALGERTQFFTFALSANDDPWLAATGATLGATIVSAVGAFRGEARWSALPLRLIRNAAAMLFLCVGIFIGLGALRLV</sequence>
<dbReference type="Proteomes" id="UP000527143">
    <property type="component" value="Unassembled WGS sequence"/>
</dbReference>
<dbReference type="EMBL" id="JACIJF010000003">
    <property type="protein sequence ID" value="MBB5710371.1"/>
    <property type="molecule type" value="Genomic_DNA"/>
</dbReference>
<evidence type="ECO:0000256" key="4">
    <source>
        <dbReference type="ARBA" id="ARBA00022989"/>
    </source>
</evidence>
<evidence type="ECO:0000256" key="1">
    <source>
        <dbReference type="ARBA" id="ARBA00004141"/>
    </source>
</evidence>
<keyword evidence="8" id="KW-1185">Reference proteome</keyword>
<name>A0A840YPR9_9SPHN</name>
<evidence type="ECO:0000256" key="5">
    <source>
        <dbReference type="ARBA" id="ARBA00023136"/>
    </source>
</evidence>
<feature type="transmembrane region" description="Helical" evidence="6">
    <location>
        <begin position="163"/>
        <end position="184"/>
    </location>
</feature>
<dbReference type="InterPro" id="IPR001727">
    <property type="entry name" value="GDT1-like"/>
</dbReference>
<gene>
    <name evidence="7" type="ORF">FHT02_001599</name>
</gene>
<comment type="subcellular location">
    <subcellularLocation>
        <location evidence="1 6">Membrane</location>
        <topology evidence="1 6">Multi-pass membrane protein</topology>
    </subcellularLocation>
</comment>
<evidence type="ECO:0000256" key="6">
    <source>
        <dbReference type="RuleBase" id="RU365102"/>
    </source>
</evidence>
<dbReference type="GO" id="GO:0016020">
    <property type="term" value="C:membrane"/>
    <property type="evidence" value="ECO:0007669"/>
    <property type="project" value="UniProtKB-SubCell"/>
</dbReference>
<dbReference type="Pfam" id="PF01169">
    <property type="entry name" value="GDT1"/>
    <property type="match status" value="2"/>
</dbReference>
<evidence type="ECO:0000313" key="7">
    <source>
        <dbReference type="EMBL" id="MBB5710371.1"/>
    </source>
</evidence>
<protein>
    <recommendedName>
        <fullName evidence="6">GDT1 family protein</fullName>
    </recommendedName>
</protein>
<comment type="caution">
    <text evidence="6">Lacks conserved residue(s) required for the propagation of feature annotation.</text>
</comment>
<dbReference type="GO" id="GO:0046873">
    <property type="term" value="F:metal ion transmembrane transporter activity"/>
    <property type="evidence" value="ECO:0007669"/>
    <property type="project" value="InterPro"/>
</dbReference>
<dbReference type="RefSeq" id="WP_184086200.1">
    <property type="nucleotide sequence ID" value="NZ_JACIJF010000003.1"/>
</dbReference>
<dbReference type="AlphaFoldDB" id="A0A840YPR9"/>
<evidence type="ECO:0000313" key="8">
    <source>
        <dbReference type="Proteomes" id="UP000527143"/>
    </source>
</evidence>
<dbReference type="PANTHER" id="PTHR12608:SF1">
    <property type="entry name" value="TRANSMEMBRANE PROTEIN 165"/>
    <property type="match status" value="1"/>
</dbReference>
<evidence type="ECO:0000256" key="2">
    <source>
        <dbReference type="ARBA" id="ARBA00009190"/>
    </source>
</evidence>
<feature type="transmembrane region" description="Helical" evidence="6">
    <location>
        <begin position="131"/>
        <end position="151"/>
    </location>
</feature>
<keyword evidence="3 6" id="KW-0812">Transmembrane</keyword>
<keyword evidence="4 6" id="KW-1133">Transmembrane helix</keyword>
<keyword evidence="5 6" id="KW-0472">Membrane</keyword>
<organism evidence="7 8">
    <name type="scientific">Sphingomonas xinjiangensis</name>
    <dbReference type="NCBI Taxonomy" id="643568"/>
    <lineage>
        <taxon>Bacteria</taxon>
        <taxon>Pseudomonadati</taxon>
        <taxon>Pseudomonadota</taxon>
        <taxon>Alphaproteobacteria</taxon>
        <taxon>Sphingomonadales</taxon>
        <taxon>Sphingomonadaceae</taxon>
        <taxon>Sphingomonas</taxon>
    </lineage>
</organism>
<evidence type="ECO:0000256" key="3">
    <source>
        <dbReference type="ARBA" id="ARBA00022692"/>
    </source>
</evidence>
<accession>A0A840YPR9</accession>